<dbReference type="EMBL" id="WJHE01001482">
    <property type="protein sequence ID" value="MST35164.1"/>
    <property type="molecule type" value="Genomic_DNA"/>
</dbReference>
<reference evidence="1 2" key="1">
    <citation type="submission" date="2019-11" db="EMBL/GenBank/DDBJ databases">
        <title>Acidiferrimicrobium australis gen. nov., sp. nov., an acidophilic and obligately heterotrophic, member of the Actinobacteria that catalyses dissimilatory oxido- reduction of iron isolated from metal-rich acidic water in Chile.</title>
        <authorList>
            <person name="Gonzalez D."/>
            <person name="Huber K."/>
            <person name="Hedrich S."/>
            <person name="Rojas-Villalobos C."/>
            <person name="Quatrini R."/>
            <person name="Dinamarca M.A."/>
            <person name="Schwarz A."/>
            <person name="Canales C."/>
            <person name="Nancucheo I."/>
        </authorList>
    </citation>
    <scope>NUCLEOTIDE SEQUENCE [LARGE SCALE GENOMIC DNA]</scope>
    <source>
        <strain evidence="1 2">USS-CCA1</strain>
    </source>
</reference>
<dbReference type="Proteomes" id="UP000437736">
    <property type="component" value="Unassembled WGS sequence"/>
</dbReference>
<gene>
    <name evidence="1" type="ORF">GHK86_20830</name>
</gene>
<protein>
    <recommendedName>
        <fullName evidence="3">Twin-arginine translocation signal domain-containing protein</fullName>
    </recommendedName>
</protein>
<sequence length="288" mass="30775">MSLTDRLAGALERRVSRRSFLVRSTFAGSALAAGRARWLVEPRSAYHELCNSVYCGSSACSCSSTCCAGYTEFCCTLDGGYNSCPPGTVMGGWWLAEGSVYCDGPRYYMDCNAVCHCSAGCGSFCDPGCDGLSCGCAEGSCDHYLTGCFQFRYGQCNQDVGCIGRIHCRVVTCVPPWEIDPSCTRTLATDDFTADQDAACLGPDPTYPPPPFAFRLEEVMFIAKDSESATQWFVSGNTKVPIHSAADLQVYRRVLEKAGLDDTTHILTAGQLKLIPTAVPAAGAAPVA</sequence>
<dbReference type="PROSITE" id="PS51318">
    <property type="entry name" value="TAT"/>
    <property type="match status" value="1"/>
</dbReference>
<comment type="caution">
    <text evidence="1">The sequence shown here is derived from an EMBL/GenBank/DDBJ whole genome shotgun (WGS) entry which is preliminary data.</text>
</comment>
<evidence type="ECO:0000313" key="1">
    <source>
        <dbReference type="EMBL" id="MST35164.1"/>
    </source>
</evidence>
<proteinExistence type="predicted"/>
<name>A0ABW9QZR5_9ACTN</name>
<organism evidence="1 2">
    <name type="scientific">Acidiferrimicrobium australe</name>
    <dbReference type="NCBI Taxonomy" id="2664430"/>
    <lineage>
        <taxon>Bacteria</taxon>
        <taxon>Bacillati</taxon>
        <taxon>Actinomycetota</taxon>
        <taxon>Acidimicrobiia</taxon>
        <taxon>Acidimicrobiales</taxon>
        <taxon>Acidimicrobiaceae</taxon>
        <taxon>Acidiferrimicrobium</taxon>
    </lineage>
</organism>
<evidence type="ECO:0008006" key="3">
    <source>
        <dbReference type="Google" id="ProtNLM"/>
    </source>
</evidence>
<keyword evidence="2" id="KW-1185">Reference proteome</keyword>
<accession>A0ABW9QZR5</accession>
<dbReference type="InterPro" id="IPR006311">
    <property type="entry name" value="TAT_signal"/>
</dbReference>
<evidence type="ECO:0000313" key="2">
    <source>
        <dbReference type="Proteomes" id="UP000437736"/>
    </source>
</evidence>